<protein>
    <submittedName>
        <fullName evidence="1">Uncharacterized protein</fullName>
    </submittedName>
</protein>
<accession>A0A2P5BY88</accession>
<reference evidence="2" key="1">
    <citation type="submission" date="2016-06" db="EMBL/GenBank/DDBJ databases">
        <title>Parallel loss of symbiosis genes in relatives of nitrogen-fixing non-legume Parasponia.</title>
        <authorList>
            <person name="Van Velzen R."/>
            <person name="Holmer R."/>
            <person name="Bu F."/>
            <person name="Rutten L."/>
            <person name="Van Zeijl A."/>
            <person name="Liu W."/>
            <person name="Santuari L."/>
            <person name="Cao Q."/>
            <person name="Sharma T."/>
            <person name="Shen D."/>
            <person name="Roswanjaya Y."/>
            <person name="Wardhani T."/>
            <person name="Kalhor M.S."/>
            <person name="Jansen J."/>
            <person name="Van den Hoogen J."/>
            <person name="Gungor B."/>
            <person name="Hartog M."/>
            <person name="Hontelez J."/>
            <person name="Verver J."/>
            <person name="Yang W.-C."/>
            <person name="Schijlen E."/>
            <person name="Repin R."/>
            <person name="Schilthuizen M."/>
            <person name="Schranz E."/>
            <person name="Heidstra R."/>
            <person name="Miyata K."/>
            <person name="Fedorova E."/>
            <person name="Kohlen W."/>
            <person name="Bisseling T."/>
            <person name="Smit S."/>
            <person name="Geurts R."/>
        </authorList>
    </citation>
    <scope>NUCLEOTIDE SEQUENCE [LARGE SCALE GENOMIC DNA]</scope>
    <source>
        <strain evidence="2">cv. RG33-2</strain>
    </source>
</reference>
<gene>
    <name evidence="1" type="ORF">TorRG33x02_304360</name>
</gene>
<proteinExistence type="predicted"/>
<dbReference type="AlphaFoldDB" id="A0A2P5BY88"/>
<keyword evidence="2" id="KW-1185">Reference proteome</keyword>
<evidence type="ECO:0000313" key="2">
    <source>
        <dbReference type="Proteomes" id="UP000237000"/>
    </source>
</evidence>
<comment type="caution">
    <text evidence="1">The sequence shown here is derived from an EMBL/GenBank/DDBJ whole genome shotgun (WGS) entry which is preliminary data.</text>
</comment>
<sequence length="103" mass="11244">MTSEAARALLWRTGSISGNFGTWANKSIVRRKSRARSPSSIAQSIIISLHVSPEAQASTMPANWLSKQQTMLTPCFSCSCMRELLCSFKKLITLSTTGVGSYI</sequence>
<dbReference type="Proteomes" id="UP000237000">
    <property type="component" value="Unassembled WGS sequence"/>
</dbReference>
<organism evidence="1 2">
    <name type="scientific">Trema orientale</name>
    <name type="common">Charcoal tree</name>
    <name type="synonym">Celtis orientalis</name>
    <dbReference type="NCBI Taxonomy" id="63057"/>
    <lineage>
        <taxon>Eukaryota</taxon>
        <taxon>Viridiplantae</taxon>
        <taxon>Streptophyta</taxon>
        <taxon>Embryophyta</taxon>
        <taxon>Tracheophyta</taxon>
        <taxon>Spermatophyta</taxon>
        <taxon>Magnoliopsida</taxon>
        <taxon>eudicotyledons</taxon>
        <taxon>Gunneridae</taxon>
        <taxon>Pentapetalae</taxon>
        <taxon>rosids</taxon>
        <taxon>fabids</taxon>
        <taxon>Rosales</taxon>
        <taxon>Cannabaceae</taxon>
        <taxon>Trema</taxon>
    </lineage>
</organism>
<name>A0A2P5BY88_TREOI</name>
<dbReference type="InParanoid" id="A0A2P5BY88"/>
<dbReference type="EMBL" id="JXTC01000440">
    <property type="protein sequence ID" value="PON53750.1"/>
    <property type="molecule type" value="Genomic_DNA"/>
</dbReference>
<evidence type="ECO:0000313" key="1">
    <source>
        <dbReference type="EMBL" id="PON53750.1"/>
    </source>
</evidence>